<evidence type="ECO:0000256" key="1">
    <source>
        <dbReference type="SAM" id="MobiDB-lite"/>
    </source>
</evidence>
<dbReference type="AlphaFoldDB" id="A0AAE1GTV6"/>
<reference evidence="2" key="1">
    <citation type="submission" date="2021-07" db="EMBL/GenBank/DDBJ databases">
        <authorList>
            <person name="Catto M.A."/>
            <person name="Jacobson A."/>
            <person name="Kennedy G."/>
            <person name="Labadie P."/>
            <person name="Hunt B.G."/>
            <person name="Srinivasan R."/>
        </authorList>
    </citation>
    <scope>NUCLEOTIDE SEQUENCE</scope>
    <source>
        <strain evidence="2">PL_HMW_Pooled</strain>
        <tissue evidence="2">Head</tissue>
    </source>
</reference>
<comment type="caution">
    <text evidence="2">The sequence shown here is derived from an EMBL/GenBank/DDBJ whole genome shotgun (WGS) entry which is preliminary data.</text>
</comment>
<name>A0AAE1GTV6_9NEOP</name>
<evidence type="ECO:0000313" key="3">
    <source>
        <dbReference type="Proteomes" id="UP001219518"/>
    </source>
</evidence>
<accession>A0AAE1GTV6</accession>
<evidence type="ECO:0000313" key="2">
    <source>
        <dbReference type="EMBL" id="KAK3909009.1"/>
    </source>
</evidence>
<sequence>MRIDGSPSKTAARHRRSAIPPPPRPPRTTLSRVISRKCTPFPRPPRESRTGARHFTGGRANGPGADRRAGRGGARRGGASIVLTLASGERGSGTPHFSSPHKHSGDIACSAPPIALRTSVCER</sequence>
<feature type="region of interest" description="Disordered" evidence="1">
    <location>
        <begin position="1"/>
        <end position="76"/>
    </location>
</feature>
<dbReference type="EMBL" id="JAHWGI010000083">
    <property type="protein sequence ID" value="KAK3909009.1"/>
    <property type="molecule type" value="Genomic_DNA"/>
</dbReference>
<dbReference type="Proteomes" id="UP001219518">
    <property type="component" value="Unassembled WGS sequence"/>
</dbReference>
<reference evidence="2" key="2">
    <citation type="journal article" date="2023" name="BMC Genomics">
        <title>Pest status, molecular evolution, and epigenetic factors derived from the genome assembly of Frankliniella fusca, a thysanopteran phytovirus vector.</title>
        <authorList>
            <person name="Catto M.A."/>
            <person name="Labadie P.E."/>
            <person name="Jacobson A.L."/>
            <person name="Kennedy G.G."/>
            <person name="Srinivasan R."/>
            <person name="Hunt B.G."/>
        </authorList>
    </citation>
    <scope>NUCLEOTIDE SEQUENCE</scope>
    <source>
        <strain evidence="2">PL_HMW_Pooled</strain>
    </source>
</reference>
<gene>
    <name evidence="2" type="ORF">KUF71_019265</name>
</gene>
<organism evidence="2 3">
    <name type="scientific">Frankliniella fusca</name>
    <dbReference type="NCBI Taxonomy" id="407009"/>
    <lineage>
        <taxon>Eukaryota</taxon>
        <taxon>Metazoa</taxon>
        <taxon>Ecdysozoa</taxon>
        <taxon>Arthropoda</taxon>
        <taxon>Hexapoda</taxon>
        <taxon>Insecta</taxon>
        <taxon>Pterygota</taxon>
        <taxon>Neoptera</taxon>
        <taxon>Paraneoptera</taxon>
        <taxon>Thysanoptera</taxon>
        <taxon>Terebrantia</taxon>
        <taxon>Thripoidea</taxon>
        <taxon>Thripidae</taxon>
        <taxon>Frankliniella</taxon>
    </lineage>
</organism>
<proteinExistence type="predicted"/>
<keyword evidence="3" id="KW-1185">Reference proteome</keyword>
<feature type="region of interest" description="Disordered" evidence="1">
    <location>
        <begin position="88"/>
        <end position="110"/>
    </location>
</feature>
<protein>
    <submittedName>
        <fullName evidence="2">Uncharacterized protein</fullName>
    </submittedName>
</protein>